<feature type="active site" description="Charge relay system; for autoendoproteolytic cleavage activity" evidence="12">
    <location>
        <position position="288"/>
    </location>
</feature>
<comment type="similarity">
    <text evidence="12">Belongs to the phosphatidylserine decarboxylase family. PSD-B subfamily. Eukaryotic type I sub-subfamily.</text>
</comment>
<dbReference type="KEGG" id="som:SOMG_01635"/>
<feature type="transmembrane region" description="Helical" evidence="13">
    <location>
        <begin position="33"/>
        <end position="53"/>
    </location>
</feature>
<dbReference type="Proteomes" id="UP001212411">
    <property type="component" value="Chromosome 1"/>
</dbReference>
<dbReference type="GeneID" id="80875117"/>
<keyword evidence="12" id="KW-0865">Zymogen</keyword>
<comment type="subcellular location">
    <molecule>Phosphatidylserine decarboxylase 1 alpha chain</molecule>
    <subcellularLocation>
        <location evidence="12">Mitochondrion inner membrane</location>
        <topology evidence="12">Peripheral membrane protein</topology>
        <orientation evidence="12">Intermembrane side</orientation>
    </subcellularLocation>
    <text evidence="12">Anchored to the mitochondrial inner membrane through its interaction with the integral membrane beta chain.</text>
</comment>
<comment type="subcellular location">
    <molecule>Phosphatidylserine decarboxylase 1 beta chain</molecule>
    <subcellularLocation>
        <location evidence="12">Mitochondrion inner membrane</location>
        <topology evidence="12">Single-pass membrane protein</topology>
        <orientation evidence="12">Intermembrane side</orientation>
    </subcellularLocation>
</comment>
<keyword evidence="2 12" id="KW-0444">Lipid biosynthesis</keyword>
<keyword evidence="12" id="KW-0999">Mitochondrion inner membrane</keyword>
<comment type="subunit">
    <text evidence="12">Heterodimer of a large membrane-associated beta subunit and a small pyruvoyl-containing alpha subunit.</text>
</comment>
<evidence type="ECO:0000256" key="9">
    <source>
        <dbReference type="ARBA" id="ARBA00023239"/>
    </source>
</evidence>
<dbReference type="RefSeq" id="XP_056036011.1">
    <property type="nucleotide sequence ID" value="XM_056180428.1"/>
</dbReference>
<dbReference type="Pfam" id="PF02666">
    <property type="entry name" value="PS_Dcarbxylase"/>
    <property type="match status" value="2"/>
</dbReference>
<name>A0AAE9WBT5_9SCHI</name>
<feature type="site" description="Cleavage (non-hydrolytic); by autocatalysis" evidence="12">
    <location>
        <begin position="401"/>
        <end position="402"/>
    </location>
</feature>
<comment type="function">
    <text evidence="12">Catalyzes the formation of phosphatidylethanolamine (PtdEtn) from phosphatidylserine (PtdSer). Plays a central role in phospholipid metabolism and in the interorganelle trafficking of phosphatidylserine.</text>
</comment>
<dbReference type="AlphaFoldDB" id="A0AAE9WBT5"/>
<feature type="modified residue" description="Pyruvic acid (Ser); by autocatalysis" evidence="12">
    <location>
        <position position="402"/>
    </location>
</feature>
<keyword evidence="3 12" id="KW-0812">Transmembrane</keyword>
<keyword evidence="7 12" id="KW-0472">Membrane</keyword>
<sequence length="437" mass="49419">MLRPHKIRRFPIHSLNTTRPIFTNVHFGRKRKALSLGLSIAGLGLVGLVGYAWNQDRHEKKPTKTGVSVEGPWHFYVLSTLPLRTLSRWWGYVNRVEIPLYLRNPGFRLYSWLFNCDLKEAEIQDLKQYRNLAEFFTRKLKPGCRPIDSGAILVSPADGKVLNYGVIEGGHLEQVKGLTYSLEALLGKEHLARLQKAHAIPSPDHIPHISQEEFALVNGIEYSLQDLMGHDKEHSHNSIKDASANQVDLLNSTKVAMRSTFDFLRSRDQNLLYYAVIYLAPGDYHRFHSPTDWVVERRRHFSGELFSVSPYMVSKLGNLFVLNERVAMLGRYKYGFMSMIPVGATNVGSIRINFDKELCTNQFGKLGPTGTYDEAVYTKSSAILHGHPLLRGEEIGNFELGSTVVLVFEAPANFQFDIQRGQAVKVGQSLGNLKPEP</sequence>
<dbReference type="GO" id="GO:0004609">
    <property type="term" value="F:phosphatidylserine decarboxylase activity"/>
    <property type="evidence" value="ECO:0007669"/>
    <property type="project" value="UniProtKB-UniRule"/>
</dbReference>
<gene>
    <name evidence="14" type="primary">psd1</name>
    <name evidence="12" type="synonym">PSD1</name>
    <name evidence="14" type="ORF">SOMG_01635</name>
</gene>
<feature type="topological domain" description="Mitochondrial intermembrane" evidence="12">
    <location>
        <begin position="59"/>
        <end position="437"/>
    </location>
</feature>
<proteinExistence type="inferred from homology"/>
<keyword evidence="12" id="KW-0496">Mitochondrion</keyword>
<keyword evidence="5 12" id="KW-1133">Transmembrane helix</keyword>
<dbReference type="GO" id="GO:0016540">
    <property type="term" value="P:protein autoprocessing"/>
    <property type="evidence" value="ECO:0007669"/>
    <property type="project" value="UniProtKB-UniRule"/>
</dbReference>
<keyword evidence="10 12" id="KW-1208">Phospholipid metabolism</keyword>
<feature type="chain" id="PRO_5041753576" description="Phosphatidylserine decarboxylase 1 beta chain" evidence="12">
    <location>
        <begin position="1"/>
        <end position="401"/>
    </location>
</feature>
<evidence type="ECO:0000313" key="15">
    <source>
        <dbReference type="Proteomes" id="UP001212411"/>
    </source>
</evidence>
<comment type="cofactor">
    <cofactor evidence="12">
        <name>pyruvate</name>
        <dbReference type="ChEBI" id="CHEBI:15361"/>
    </cofactor>
    <text evidence="12">Binds 1 pyruvoyl group covalently per subunit.</text>
</comment>
<evidence type="ECO:0000256" key="11">
    <source>
        <dbReference type="ARBA" id="ARBA00023317"/>
    </source>
</evidence>
<feature type="active site" description="Charge relay system; for autoendoproteolytic cleavage activity" evidence="12">
    <location>
        <position position="402"/>
    </location>
</feature>
<evidence type="ECO:0000256" key="5">
    <source>
        <dbReference type="ARBA" id="ARBA00022989"/>
    </source>
</evidence>
<feature type="topological domain" description="Mitochondrial matrix" evidence="12">
    <location>
        <begin position="1"/>
        <end position="39"/>
    </location>
</feature>
<dbReference type="GO" id="GO:0006646">
    <property type="term" value="P:phosphatidylethanolamine biosynthetic process"/>
    <property type="evidence" value="ECO:0007669"/>
    <property type="project" value="UniProtKB-UniRule"/>
</dbReference>
<dbReference type="HAMAP" id="MF_03208">
    <property type="entry name" value="PS_decarb_PSD_B_type1_euk"/>
    <property type="match status" value="1"/>
</dbReference>
<evidence type="ECO:0000256" key="4">
    <source>
        <dbReference type="ARBA" id="ARBA00022793"/>
    </source>
</evidence>
<evidence type="ECO:0000256" key="6">
    <source>
        <dbReference type="ARBA" id="ARBA00023098"/>
    </source>
</evidence>
<dbReference type="InterPro" id="IPR033661">
    <property type="entry name" value="PSD_type1_euk"/>
</dbReference>
<evidence type="ECO:0000256" key="12">
    <source>
        <dbReference type="HAMAP-Rule" id="MF_03208"/>
    </source>
</evidence>
<comment type="PTM">
    <text evidence="12">Is synthesized initially as an inactive proenzyme. Formation of the active enzyme involves a self-maturation process in which the active site pyruvoyl group is generated from an internal serine residue via an autocatalytic post-translational modification. Two non-identical subunits are generated from the proenzyme in this reaction, and the pyruvate is formed at the N-terminus of the alpha chain, which is derived from the carboxyl end of the proenzyme. The autoendoproteolytic cleavage occurs by a canonical serine protease mechanism, in which the side chain hydroxyl group of the serine supplies its oxygen atom to form the C-terminus of the beta chain, while the remainder of the serine residue undergoes an oxidative deamination to produce ammonia and the pyruvoyl prosthetic group on the alpha chain. During this reaction, the Ser that is part of the protease active site of the proenzyme becomes the pyruvoyl prosthetic group, which constitutes an essential element of the active site of the mature decarboxylase.</text>
</comment>
<evidence type="ECO:0000256" key="1">
    <source>
        <dbReference type="ARBA" id="ARBA00005189"/>
    </source>
</evidence>
<dbReference type="PANTHER" id="PTHR10067">
    <property type="entry name" value="PHOSPHATIDYLSERINE DECARBOXYLASE"/>
    <property type="match status" value="1"/>
</dbReference>
<comment type="pathway">
    <text evidence="1">Lipid metabolism.</text>
</comment>
<dbReference type="InterPro" id="IPR033177">
    <property type="entry name" value="PSD-B"/>
</dbReference>
<dbReference type="EMBL" id="CP115611">
    <property type="protein sequence ID" value="WBW71768.1"/>
    <property type="molecule type" value="Genomic_DNA"/>
</dbReference>
<dbReference type="EC" id="4.1.1.65" evidence="12"/>
<evidence type="ECO:0000256" key="3">
    <source>
        <dbReference type="ARBA" id="ARBA00022692"/>
    </source>
</evidence>
<evidence type="ECO:0000256" key="7">
    <source>
        <dbReference type="ARBA" id="ARBA00023136"/>
    </source>
</evidence>
<evidence type="ECO:0000256" key="10">
    <source>
        <dbReference type="ARBA" id="ARBA00023264"/>
    </source>
</evidence>
<feature type="active site" description="Schiff-base intermediate with substrate; via pyruvic acid; for decarboxylase activity" evidence="12">
    <location>
        <position position="402"/>
    </location>
</feature>
<keyword evidence="6 12" id="KW-0443">Lipid metabolism</keyword>
<accession>A0AAE9WBT5</accession>
<keyword evidence="4 12" id="KW-0210">Decarboxylase</keyword>
<keyword evidence="11 12" id="KW-0670">Pyruvate</keyword>
<keyword evidence="15" id="KW-1185">Reference proteome</keyword>
<organism evidence="14 15">
    <name type="scientific">Schizosaccharomyces osmophilus</name>
    <dbReference type="NCBI Taxonomy" id="2545709"/>
    <lineage>
        <taxon>Eukaryota</taxon>
        <taxon>Fungi</taxon>
        <taxon>Dikarya</taxon>
        <taxon>Ascomycota</taxon>
        <taxon>Taphrinomycotina</taxon>
        <taxon>Schizosaccharomycetes</taxon>
        <taxon>Schizosaccharomycetales</taxon>
        <taxon>Schizosaccharomycetaceae</taxon>
        <taxon>Schizosaccharomyces</taxon>
    </lineage>
</organism>
<keyword evidence="8 12" id="KW-0594">Phospholipid biosynthesis</keyword>
<feature type="chain" id="PRO_5041753577" description="Phosphatidylserine decarboxylase 1 alpha chain" evidence="12">
    <location>
        <begin position="402"/>
        <end position="437"/>
    </location>
</feature>
<dbReference type="InterPro" id="IPR003817">
    <property type="entry name" value="PS_Dcarbxylase"/>
</dbReference>
<reference evidence="14 15" key="1">
    <citation type="journal article" date="2023" name="G3 (Bethesda)">
        <title>A high-quality reference genome for the fission yeast Schizosaccharomyces osmophilus.</title>
        <authorList>
            <person name="Jia G.S."/>
            <person name="Zhang W.C."/>
            <person name="Liang Y."/>
            <person name="Liu X.H."/>
            <person name="Rhind N."/>
            <person name="Pidoux A."/>
            <person name="Brysch-Herzberg M."/>
            <person name="Du L.L."/>
        </authorList>
    </citation>
    <scope>NUCLEOTIDE SEQUENCE [LARGE SCALE GENOMIC DNA]</scope>
    <source>
        <strain evidence="14 15">CBS 15793</strain>
    </source>
</reference>
<comment type="pathway">
    <text evidence="12">Phospholipid metabolism; phosphatidylethanolamine biosynthesis; phosphatidylethanolamine from CDP-diacylglycerol: step 2/2.</text>
</comment>
<feature type="active site" description="Charge relay system; for autoendoproteolytic cleavage activity" evidence="12">
    <location>
        <position position="158"/>
    </location>
</feature>
<evidence type="ECO:0000256" key="2">
    <source>
        <dbReference type="ARBA" id="ARBA00022516"/>
    </source>
</evidence>
<protein>
    <recommendedName>
        <fullName evidence="12">Phosphatidylserine decarboxylase proenzyme 1, mitochondrial</fullName>
        <ecNumber evidence="12">4.1.1.65</ecNumber>
    </recommendedName>
    <component>
        <recommendedName>
            <fullName evidence="12">Phosphatidylserine decarboxylase 1 beta chain</fullName>
        </recommendedName>
    </component>
    <component>
        <recommendedName>
            <fullName evidence="12">Phosphatidylserine decarboxylase 1 alpha chain</fullName>
        </recommendedName>
    </component>
</protein>
<dbReference type="GO" id="GO:0005743">
    <property type="term" value="C:mitochondrial inner membrane"/>
    <property type="evidence" value="ECO:0007669"/>
    <property type="project" value="UniProtKB-SubCell"/>
</dbReference>
<dbReference type="PANTHER" id="PTHR10067:SF6">
    <property type="entry name" value="PHOSPHATIDYLSERINE DECARBOXYLASE PROENZYME, MITOCHONDRIAL"/>
    <property type="match status" value="1"/>
</dbReference>
<evidence type="ECO:0000256" key="13">
    <source>
        <dbReference type="SAM" id="Phobius"/>
    </source>
</evidence>
<dbReference type="NCBIfam" id="TIGR00163">
    <property type="entry name" value="PS_decarb"/>
    <property type="match status" value="1"/>
</dbReference>
<evidence type="ECO:0000313" key="14">
    <source>
        <dbReference type="EMBL" id="WBW71768.1"/>
    </source>
</evidence>
<keyword evidence="9 12" id="KW-0456">Lyase</keyword>
<evidence type="ECO:0000256" key="8">
    <source>
        <dbReference type="ARBA" id="ARBA00023209"/>
    </source>
</evidence>
<comment type="catalytic activity">
    <reaction evidence="12">
        <text>a 1,2-diacyl-sn-glycero-3-phospho-L-serine + H(+) = a 1,2-diacyl-sn-glycero-3-phosphoethanolamine + CO2</text>
        <dbReference type="Rhea" id="RHEA:20828"/>
        <dbReference type="ChEBI" id="CHEBI:15378"/>
        <dbReference type="ChEBI" id="CHEBI:16526"/>
        <dbReference type="ChEBI" id="CHEBI:57262"/>
        <dbReference type="ChEBI" id="CHEBI:64612"/>
        <dbReference type="EC" id="4.1.1.65"/>
    </reaction>
</comment>